<protein>
    <submittedName>
        <fullName evidence="2">Predicted heme/steroid binding protein</fullName>
    </submittedName>
</protein>
<evidence type="ECO:0000313" key="2">
    <source>
        <dbReference type="EMBL" id="SFM22018.1"/>
    </source>
</evidence>
<gene>
    <name evidence="2" type="ORF">SAMN04488696_0419</name>
</gene>
<accession>A0A1I4P2N5</accession>
<dbReference type="AlphaFoldDB" id="A0A1I4P2N5"/>
<keyword evidence="3" id="KW-1185">Reference proteome</keyword>
<evidence type="ECO:0000313" key="3">
    <source>
        <dbReference type="Proteomes" id="UP000198535"/>
    </source>
</evidence>
<feature type="domain" description="Cytochrome b5 heme-binding" evidence="1">
    <location>
        <begin position="23"/>
        <end position="96"/>
    </location>
</feature>
<name>A0A1I4P2N5_9EURY</name>
<dbReference type="InterPro" id="IPR001199">
    <property type="entry name" value="Cyt_B5-like_heme/steroid-bd"/>
</dbReference>
<evidence type="ECO:0000259" key="1">
    <source>
        <dbReference type="SMART" id="SM01117"/>
    </source>
</evidence>
<sequence length="97" mass="10950">MKIDPKVYKSKIKCMGGEDMQEFTIEEVAKFNGKDNEKIYVVYSGNVYDVSESDFWDDGEHMGLHEAGTDLTESLDLEAPHEVDALESYPIVGTIKK</sequence>
<proteinExistence type="predicted"/>
<dbReference type="Pfam" id="PF00173">
    <property type="entry name" value="Cyt-b5"/>
    <property type="match status" value="1"/>
</dbReference>
<dbReference type="Gene3D" id="3.10.120.10">
    <property type="entry name" value="Cytochrome b5-like heme/steroid binding domain"/>
    <property type="match status" value="1"/>
</dbReference>
<dbReference type="EMBL" id="FOUJ01000001">
    <property type="protein sequence ID" value="SFM22018.1"/>
    <property type="molecule type" value="Genomic_DNA"/>
</dbReference>
<dbReference type="STRING" id="487685.SAMN04488696_0419"/>
<organism evidence="2 3">
    <name type="scientific">Methanolobus profundi</name>
    <dbReference type="NCBI Taxonomy" id="487685"/>
    <lineage>
        <taxon>Archaea</taxon>
        <taxon>Methanobacteriati</taxon>
        <taxon>Methanobacteriota</taxon>
        <taxon>Stenosarchaea group</taxon>
        <taxon>Methanomicrobia</taxon>
        <taxon>Methanosarcinales</taxon>
        <taxon>Methanosarcinaceae</taxon>
        <taxon>Methanolobus</taxon>
    </lineage>
</organism>
<dbReference type="InterPro" id="IPR036400">
    <property type="entry name" value="Cyt_B5-like_heme/steroid_sf"/>
</dbReference>
<reference evidence="3" key="1">
    <citation type="submission" date="2016-10" db="EMBL/GenBank/DDBJ databases">
        <authorList>
            <person name="Varghese N."/>
            <person name="Submissions S."/>
        </authorList>
    </citation>
    <scope>NUCLEOTIDE SEQUENCE [LARGE SCALE GENOMIC DNA]</scope>
    <source>
        <strain evidence="3">Mob M</strain>
    </source>
</reference>
<dbReference type="SUPFAM" id="SSF55856">
    <property type="entry name" value="Cytochrome b5-like heme/steroid binding domain"/>
    <property type="match status" value="1"/>
</dbReference>
<dbReference type="SMART" id="SM01117">
    <property type="entry name" value="Cyt-b5"/>
    <property type="match status" value="1"/>
</dbReference>
<dbReference type="Proteomes" id="UP000198535">
    <property type="component" value="Unassembled WGS sequence"/>
</dbReference>